<dbReference type="RefSeq" id="WP_081946595.1">
    <property type="nucleotide sequence ID" value="NZ_CP035681.1"/>
</dbReference>
<protein>
    <submittedName>
        <fullName evidence="1">Type II secretion protein</fullName>
    </submittedName>
</protein>
<proteinExistence type="predicted"/>
<dbReference type="EMBL" id="ABNSCA010000003">
    <property type="protein sequence ID" value="ELN6932148.1"/>
    <property type="molecule type" value="Genomic_DNA"/>
</dbReference>
<dbReference type="SUPFAM" id="SSF52540">
    <property type="entry name" value="P-loop containing nucleoside triphosphate hydrolases"/>
    <property type="match status" value="1"/>
</dbReference>
<dbReference type="Proteomes" id="UP001253463">
    <property type="component" value="Unassembled WGS sequence"/>
</dbReference>
<accession>A0AAI9CT83</accession>
<dbReference type="InterPro" id="IPR027417">
    <property type="entry name" value="P-loop_NTPase"/>
</dbReference>
<dbReference type="AlphaFoldDB" id="A0AAI9CT83"/>
<evidence type="ECO:0000313" key="2">
    <source>
        <dbReference type="Proteomes" id="UP001253463"/>
    </source>
</evidence>
<sequence length="400" mass="44373">MMDLDNLFKGSSSKRSSANTAQDLIVSDDAAFIQSVEELYAIEGFAKPLQVSEIEQEAVWNRSDVTLSHVILDMRDNHSMVQEVSDIATRLDVSIKLLVISNLDSIKTRDKVQACGASYILWDEELDGLLASLKRDIADASKNGKTRVAKRILVLGTKGGIGVSCISSVLANSLVHSANLKTLVVDHDSGAMNGDIFLGVKGYKIKENSIDLNQSEVDSAIAATYLCKVTDKLDYLALEKTSACLNDHASTLFNLSSELIDKYNFIIDSVPMSSFEEVHDQDLAEKYHRIYLVCEPSVSSLRAYNRFKKKMGKAEHQVVFSMTRPQKDYLVTLNNARERIKCKSSLDFHYEPGLEQKLIQMGTTGLMKSKYAATIAEMVASLTGKQVQTKNAKKFSLFKK</sequence>
<evidence type="ECO:0000313" key="1">
    <source>
        <dbReference type="EMBL" id="ELN6932148.1"/>
    </source>
</evidence>
<gene>
    <name evidence="1" type="ORF">RZY48_001533</name>
</gene>
<name>A0AAI9CT83_9VIBR</name>
<comment type="caution">
    <text evidence="1">The sequence shown here is derived from an EMBL/GenBank/DDBJ whole genome shotgun (WGS) entry which is preliminary data.</text>
</comment>
<reference evidence="1" key="1">
    <citation type="submission" date="2023-10" db="EMBL/GenBank/DDBJ databases">
        <authorList>
            <consortium name="PulseNet: The National Subtyping Network for Foodborne Disease Surveillance"/>
        </authorList>
    </citation>
    <scope>NUCLEOTIDE SEQUENCE</scope>
    <source>
        <strain evidence="1">PNUSAV004886</strain>
    </source>
</reference>
<dbReference type="Gene3D" id="3.40.50.300">
    <property type="entry name" value="P-loop containing nucleotide triphosphate hydrolases"/>
    <property type="match status" value="1"/>
</dbReference>
<organism evidence="1 2">
    <name type="scientific">Vibrio navarrensis</name>
    <dbReference type="NCBI Taxonomy" id="29495"/>
    <lineage>
        <taxon>Bacteria</taxon>
        <taxon>Pseudomonadati</taxon>
        <taxon>Pseudomonadota</taxon>
        <taxon>Gammaproteobacteria</taxon>
        <taxon>Vibrionales</taxon>
        <taxon>Vibrionaceae</taxon>
        <taxon>Vibrio</taxon>
    </lineage>
</organism>